<proteinExistence type="predicted"/>
<gene>
    <name evidence="1" type="ORF">FNK824_LOCUS35137</name>
</gene>
<evidence type="ECO:0000313" key="2">
    <source>
        <dbReference type="Proteomes" id="UP000663874"/>
    </source>
</evidence>
<dbReference type="EMBL" id="CAJOBE010014546">
    <property type="protein sequence ID" value="CAF4179485.1"/>
    <property type="molecule type" value="Genomic_DNA"/>
</dbReference>
<name>A0A820A2V0_9BILA</name>
<reference evidence="1" key="1">
    <citation type="submission" date="2021-02" db="EMBL/GenBank/DDBJ databases">
        <authorList>
            <person name="Nowell W R."/>
        </authorList>
    </citation>
    <scope>NUCLEOTIDE SEQUENCE</scope>
</reference>
<organism evidence="1 2">
    <name type="scientific">Rotaria sordida</name>
    <dbReference type="NCBI Taxonomy" id="392033"/>
    <lineage>
        <taxon>Eukaryota</taxon>
        <taxon>Metazoa</taxon>
        <taxon>Spiralia</taxon>
        <taxon>Gnathifera</taxon>
        <taxon>Rotifera</taxon>
        <taxon>Eurotatoria</taxon>
        <taxon>Bdelloidea</taxon>
        <taxon>Philodinida</taxon>
        <taxon>Philodinidae</taxon>
        <taxon>Rotaria</taxon>
    </lineage>
</organism>
<comment type="caution">
    <text evidence="1">The sequence shown here is derived from an EMBL/GenBank/DDBJ whole genome shotgun (WGS) entry which is preliminary data.</text>
</comment>
<sequence length="305" mass="35805">KEFPRPKLILSDRAQVFLCAAIKVWNNEKMQDFLDRSYRIVNGDATNDDLQLTNIHACMAHVLIDTRRTINKFIIKEYRELAIWSIALLINSCTWIEFKHNWEIICVVFLQIHLGGKHVQQKYQDILLDKIRKIKSDSNTYSAVKSSNYFESDNPADLYDSNIYNFYGDKHDDDDDDPEPNNRFLKTKTKTKTKNIIVDEEKETNGTNSKFKTVINKIFYDALIDTGVSKEDVFSVRSSGILKWFKYLNRYFMPTAPIWSNMLLGNLSRHRRLAVKSYENFCIAQLEQRTTAINDFTPKHIFLKY</sequence>
<dbReference type="AlphaFoldDB" id="A0A820A2V0"/>
<protein>
    <submittedName>
        <fullName evidence="1">Uncharacterized protein</fullName>
    </submittedName>
</protein>
<feature type="non-terminal residue" evidence="1">
    <location>
        <position position="1"/>
    </location>
</feature>
<accession>A0A820A2V0</accession>
<dbReference type="Proteomes" id="UP000663874">
    <property type="component" value="Unassembled WGS sequence"/>
</dbReference>
<evidence type="ECO:0000313" key="1">
    <source>
        <dbReference type="EMBL" id="CAF4179485.1"/>
    </source>
</evidence>